<organism evidence="6 7">
    <name type="scientific">Facklamia miroungae</name>
    <dbReference type="NCBI Taxonomy" id="120956"/>
    <lineage>
        <taxon>Bacteria</taxon>
        <taxon>Bacillati</taxon>
        <taxon>Bacillota</taxon>
        <taxon>Bacilli</taxon>
        <taxon>Lactobacillales</taxon>
        <taxon>Aerococcaceae</taxon>
        <taxon>Facklamia</taxon>
    </lineage>
</organism>
<dbReference type="PANTHER" id="PTHR21600">
    <property type="entry name" value="MITOCHONDRIAL RNA PSEUDOURIDINE SYNTHASE"/>
    <property type="match status" value="1"/>
</dbReference>
<keyword evidence="7" id="KW-1185">Reference proteome</keyword>
<dbReference type="Proteomes" id="UP000199708">
    <property type="component" value="Unassembled WGS sequence"/>
</dbReference>
<dbReference type="GO" id="GO:0009982">
    <property type="term" value="F:pseudouridine synthase activity"/>
    <property type="evidence" value="ECO:0007669"/>
    <property type="project" value="InterPro"/>
</dbReference>
<evidence type="ECO:0000256" key="1">
    <source>
        <dbReference type="ARBA" id="ARBA00000073"/>
    </source>
</evidence>
<name>A0A1G7UJN2_9LACT</name>
<dbReference type="InterPro" id="IPR050188">
    <property type="entry name" value="RluA_PseudoU_synthase"/>
</dbReference>
<dbReference type="OrthoDB" id="9807829at2"/>
<dbReference type="Pfam" id="PF00849">
    <property type="entry name" value="PseudoU_synth_2"/>
    <property type="match status" value="1"/>
</dbReference>
<evidence type="ECO:0000256" key="4">
    <source>
        <dbReference type="RuleBase" id="RU362028"/>
    </source>
</evidence>
<dbReference type="CDD" id="cd02869">
    <property type="entry name" value="PseudoU_synth_RluA_like"/>
    <property type="match status" value="1"/>
</dbReference>
<evidence type="ECO:0000313" key="6">
    <source>
        <dbReference type="EMBL" id="SDG47746.1"/>
    </source>
</evidence>
<dbReference type="GO" id="GO:0000455">
    <property type="term" value="P:enzyme-directed rRNA pseudouridine synthesis"/>
    <property type="evidence" value="ECO:0007669"/>
    <property type="project" value="TreeGrafter"/>
</dbReference>
<evidence type="ECO:0000256" key="2">
    <source>
        <dbReference type="ARBA" id="ARBA00010876"/>
    </source>
</evidence>
<feature type="domain" description="Pseudouridine synthase RsuA/RluA-like" evidence="5">
    <location>
        <begin position="85"/>
        <end position="236"/>
    </location>
</feature>
<keyword evidence="4" id="KW-0413">Isomerase</keyword>
<comment type="similarity">
    <text evidence="2 4">Belongs to the pseudouridine synthase RluA family.</text>
</comment>
<evidence type="ECO:0000259" key="5">
    <source>
        <dbReference type="Pfam" id="PF00849"/>
    </source>
</evidence>
<dbReference type="EMBL" id="FNCK01000010">
    <property type="protein sequence ID" value="SDG47746.1"/>
    <property type="molecule type" value="Genomic_DNA"/>
</dbReference>
<comment type="function">
    <text evidence="4">Responsible for synthesis of pseudouridine from uracil.</text>
</comment>
<dbReference type="GO" id="GO:0140098">
    <property type="term" value="F:catalytic activity, acting on RNA"/>
    <property type="evidence" value="ECO:0007669"/>
    <property type="project" value="UniProtKB-ARBA"/>
</dbReference>
<gene>
    <name evidence="6" type="ORF">SAMN05421791_11045</name>
</gene>
<comment type="catalytic activity">
    <reaction evidence="1 4">
        <text>a uridine in RNA = a pseudouridine in RNA</text>
        <dbReference type="Rhea" id="RHEA:48348"/>
        <dbReference type="Rhea" id="RHEA-COMP:12068"/>
        <dbReference type="Rhea" id="RHEA-COMP:12069"/>
        <dbReference type="ChEBI" id="CHEBI:65314"/>
        <dbReference type="ChEBI" id="CHEBI:65315"/>
    </reaction>
</comment>
<dbReference type="PANTHER" id="PTHR21600:SF35">
    <property type="entry name" value="PSEUDOURIDINE SYNTHASE"/>
    <property type="match status" value="1"/>
</dbReference>
<evidence type="ECO:0000313" key="7">
    <source>
        <dbReference type="Proteomes" id="UP000199708"/>
    </source>
</evidence>
<dbReference type="EC" id="5.4.99.-" evidence="4"/>
<sequence>MELEWIYNQDQEITIKEFLAQQNLPKAFLKTVKFDGDILLNHLRVPMRYNIRKGDHLRLIAPVERGHDTVPPSQEPINIIYEDQDLLILNKQVGVVSIPSLANPAGSIANRVRGYYQRQGYSDQVIHIVTRLDRDTSGLMLIAKHRLAHALLDQQVRAGQVLKYYHALTSRNQWPDHGVIEAPIARTEASIITRRVHESGKYAKTEYWCQQIYPDGAYLRLRLHTGRTHQIRVHLMHMKGPLIGDDLYGGPLTNSIQRQALHCGELKFIHPITQEPLHFIIPLPQDMQNWMQAQEIDQGRKSYGSI</sequence>
<evidence type="ECO:0000256" key="3">
    <source>
        <dbReference type="PIRSR" id="PIRSR606225-1"/>
    </source>
</evidence>
<dbReference type="InterPro" id="IPR020103">
    <property type="entry name" value="PsdUridine_synth_cat_dom_sf"/>
</dbReference>
<dbReference type="GO" id="GO:0003723">
    <property type="term" value="F:RNA binding"/>
    <property type="evidence" value="ECO:0007669"/>
    <property type="project" value="InterPro"/>
</dbReference>
<dbReference type="InterPro" id="IPR006145">
    <property type="entry name" value="PsdUridine_synth_RsuA/RluA"/>
</dbReference>
<reference evidence="6 7" key="1">
    <citation type="submission" date="2016-10" db="EMBL/GenBank/DDBJ databases">
        <authorList>
            <person name="de Groot N.N."/>
        </authorList>
    </citation>
    <scope>NUCLEOTIDE SEQUENCE [LARGE SCALE GENOMIC DNA]</scope>
    <source>
        <strain evidence="6 7">ATCC BAA-466</strain>
    </source>
</reference>
<dbReference type="Gene3D" id="3.30.2350.10">
    <property type="entry name" value="Pseudouridine synthase"/>
    <property type="match status" value="1"/>
</dbReference>
<proteinExistence type="inferred from homology"/>
<accession>A0A1G7UJN2</accession>
<protein>
    <recommendedName>
        <fullName evidence="4">Pseudouridine synthase</fullName>
        <ecNumber evidence="4">5.4.99.-</ecNumber>
    </recommendedName>
</protein>
<dbReference type="InterPro" id="IPR006224">
    <property type="entry name" value="PsdUridine_synth_RluA-like_CS"/>
</dbReference>
<dbReference type="STRING" id="120956.SAMN05421791_11045"/>
<dbReference type="SUPFAM" id="SSF55120">
    <property type="entry name" value="Pseudouridine synthase"/>
    <property type="match status" value="1"/>
</dbReference>
<dbReference type="RefSeq" id="WP_090290353.1">
    <property type="nucleotide sequence ID" value="NZ_FNCK01000010.1"/>
</dbReference>
<dbReference type="NCBIfam" id="TIGR00005">
    <property type="entry name" value="rluA_subfam"/>
    <property type="match status" value="1"/>
</dbReference>
<dbReference type="AlphaFoldDB" id="A0A1G7UJN2"/>
<feature type="active site" evidence="3">
    <location>
        <position position="133"/>
    </location>
</feature>
<dbReference type="PROSITE" id="PS01129">
    <property type="entry name" value="PSI_RLU"/>
    <property type="match status" value="1"/>
</dbReference>
<dbReference type="InterPro" id="IPR006225">
    <property type="entry name" value="PsdUridine_synth_RluC/D"/>
</dbReference>